<feature type="domain" description="Protein kinase" evidence="6">
    <location>
        <begin position="332"/>
        <end position="616"/>
    </location>
</feature>
<evidence type="ECO:0000256" key="2">
    <source>
        <dbReference type="ARBA" id="ARBA00022679"/>
    </source>
</evidence>
<dbReference type="EMBL" id="JBEAFC010000009">
    <property type="protein sequence ID" value="KAL1542056.1"/>
    <property type="molecule type" value="Genomic_DNA"/>
</dbReference>
<feature type="domain" description="Protein kinase" evidence="6">
    <location>
        <begin position="27"/>
        <end position="300"/>
    </location>
</feature>
<comment type="caution">
    <text evidence="7">The sequence shown here is derived from an EMBL/GenBank/DDBJ whole genome shotgun (WGS) entry which is preliminary data.</text>
</comment>
<evidence type="ECO:0000256" key="5">
    <source>
        <dbReference type="ARBA" id="ARBA00022840"/>
    </source>
</evidence>
<evidence type="ECO:0000313" key="8">
    <source>
        <dbReference type="Proteomes" id="UP001567538"/>
    </source>
</evidence>
<evidence type="ECO:0000259" key="6">
    <source>
        <dbReference type="PROSITE" id="PS50011"/>
    </source>
</evidence>
<dbReference type="SMART" id="SM00220">
    <property type="entry name" value="S_TKc"/>
    <property type="match status" value="2"/>
</dbReference>
<evidence type="ECO:0000313" key="7">
    <source>
        <dbReference type="EMBL" id="KAL1542056.1"/>
    </source>
</evidence>
<dbReference type="AlphaFoldDB" id="A0ABD1GD58"/>
<dbReference type="Gene3D" id="1.10.510.10">
    <property type="entry name" value="Transferase(Phosphotransferase) domain 1"/>
    <property type="match status" value="2"/>
</dbReference>
<keyword evidence="2" id="KW-0808">Transferase</keyword>
<keyword evidence="1" id="KW-0723">Serine/threonine-protein kinase</keyword>
<gene>
    <name evidence="7" type="ORF">AAHA92_26196</name>
</gene>
<name>A0ABD1GD58_SALDI</name>
<sequence length="632" mass="71287">MAASSSSAKQRCRTFSLMEIKSATNNFSGEREIGEGFGKVYRGFIDKCKTMVAVKRLDKASVETPSRFDVEIAALSQIRHRNIVSLIGYCKESGEKILVYEYIANHTLEDHLHKLLKDGRSELSWNERLTILIGVARGLYYLQYCVPGGSFKHRDVKSSNILLDDNFVAKITDFGKAKHVSLDDPHNHVSTAVIGAFGYVNPYYYLFKRLTRDSDTYSFGLMVFEVLSGRRAVDGSRPKEERFLTTWIFEKEAREILDPVFHGNVSEYSLEICCNVAERCLNYLPKRRPEMSEVLAQLELALLASQNGLVSEKIVNMPPLIADLAIPLAELEKVNDSFGCGTRGSTVYYAHYGTRQGPTHVAIKQYKCQLPQQAFLAQVLTLSKLNHENVAKLHRFCMTRDMDYYVYEFASGRSLHDILHEELEDVEQPPYLEIIPEFPWAKRIKIAVEAAKGLCYIHDEKALIHRNIKSSNVLIFNGGSSAKITDLHICNPCSCNFPPIRGGRPPCELYHPPEYSKDGDSQGGDVYSFGIVLLELLTGKKPLDPTLPQGMNLVSWATPQLTNDEGIRMVMDHRVGDDYPFVAVKKMAATVVLCLANEPILRPTMNEVLIDLQEALHETQNYCRNLEQGARL</sequence>
<protein>
    <submittedName>
        <fullName evidence="7">Serine/threonine-protein kinase PBL23</fullName>
    </submittedName>
</protein>
<dbReference type="Gene3D" id="3.30.200.20">
    <property type="entry name" value="Phosphorylase Kinase, domain 1"/>
    <property type="match status" value="2"/>
</dbReference>
<keyword evidence="8" id="KW-1185">Reference proteome</keyword>
<reference evidence="7 8" key="1">
    <citation type="submission" date="2024-06" db="EMBL/GenBank/DDBJ databases">
        <title>A chromosome level genome sequence of Diviner's sage (Salvia divinorum).</title>
        <authorList>
            <person name="Ford S.A."/>
            <person name="Ro D.-K."/>
            <person name="Ness R.W."/>
            <person name="Phillips M.A."/>
        </authorList>
    </citation>
    <scope>NUCLEOTIDE SEQUENCE [LARGE SCALE GENOMIC DNA]</scope>
    <source>
        <strain evidence="7">SAF-2024a</strain>
        <tissue evidence="7">Leaf</tissue>
    </source>
</reference>
<dbReference type="InterPro" id="IPR008271">
    <property type="entry name" value="Ser/Thr_kinase_AS"/>
</dbReference>
<dbReference type="SUPFAM" id="SSF56112">
    <property type="entry name" value="Protein kinase-like (PK-like)"/>
    <property type="match status" value="2"/>
</dbReference>
<evidence type="ECO:0000256" key="4">
    <source>
        <dbReference type="ARBA" id="ARBA00022777"/>
    </source>
</evidence>
<organism evidence="7 8">
    <name type="scientific">Salvia divinorum</name>
    <name type="common">Maria pastora</name>
    <name type="synonym">Diviner's sage</name>
    <dbReference type="NCBI Taxonomy" id="28513"/>
    <lineage>
        <taxon>Eukaryota</taxon>
        <taxon>Viridiplantae</taxon>
        <taxon>Streptophyta</taxon>
        <taxon>Embryophyta</taxon>
        <taxon>Tracheophyta</taxon>
        <taxon>Spermatophyta</taxon>
        <taxon>Magnoliopsida</taxon>
        <taxon>eudicotyledons</taxon>
        <taxon>Gunneridae</taxon>
        <taxon>Pentapetalae</taxon>
        <taxon>asterids</taxon>
        <taxon>lamiids</taxon>
        <taxon>Lamiales</taxon>
        <taxon>Lamiaceae</taxon>
        <taxon>Nepetoideae</taxon>
        <taxon>Mentheae</taxon>
        <taxon>Salviinae</taxon>
        <taxon>Salvia</taxon>
        <taxon>Salvia subgen. Calosphace</taxon>
    </lineage>
</organism>
<evidence type="ECO:0000256" key="1">
    <source>
        <dbReference type="ARBA" id="ARBA00022527"/>
    </source>
</evidence>
<dbReference type="InterPro" id="IPR000719">
    <property type="entry name" value="Prot_kinase_dom"/>
</dbReference>
<dbReference type="GO" id="GO:0005524">
    <property type="term" value="F:ATP binding"/>
    <property type="evidence" value="ECO:0007669"/>
    <property type="project" value="UniProtKB-KW"/>
</dbReference>
<dbReference type="PROSITE" id="PS50011">
    <property type="entry name" value="PROTEIN_KINASE_DOM"/>
    <property type="match status" value="2"/>
</dbReference>
<keyword evidence="4 7" id="KW-0418">Kinase</keyword>
<evidence type="ECO:0000256" key="3">
    <source>
        <dbReference type="ARBA" id="ARBA00022741"/>
    </source>
</evidence>
<dbReference type="PANTHER" id="PTHR47989:SF62">
    <property type="entry name" value="OS05G0423500 PROTEIN"/>
    <property type="match status" value="1"/>
</dbReference>
<dbReference type="PANTHER" id="PTHR47989">
    <property type="entry name" value="OS01G0750732 PROTEIN"/>
    <property type="match status" value="1"/>
</dbReference>
<dbReference type="InterPro" id="IPR011009">
    <property type="entry name" value="Kinase-like_dom_sf"/>
</dbReference>
<dbReference type="GO" id="GO:0004674">
    <property type="term" value="F:protein serine/threonine kinase activity"/>
    <property type="evidence" value="ECO:0007669"/>
    <property type="project" value="UniProtKB-KW"/>
</dbReference>
<dbReference type="InterPro" id="IPR001245">
    <property type="entry name" value="Ser-Thr/Tyr_kinase_cat_dom"/>
</dbReference>
<dbReference type="FunFam" id="3.30.200.20:FF:000039">
    <property type="entry name" value="receptor-like protein kinase FERONIA"/>
    <property type="match status" value="1"/>
</dbReference>
<accession>A0ABD1GD58</accession>
<proteinExistence type="predicted"/>
<keyword evidence="5" id="KW-0067">ATP-binding</keyword>
<keyword evidence="3" id="KW-0547">Nucleotide-binding</keyword>
<dbReference type="Pfam" id="PF07714">
    <property type="entry name" value="PK_Tyr_Ser-Thr"/>
    <property type="match status" value="2"/>
</dbReference>
<dbReference type="Proteomes" id="UP001567538">
    <property type="component" value="Unassembled WGS sequence"/>
</dbReference>
<dbReference type="PROSITE" id="PS00108">
    <property type="entry name" value="PROTEIN_KINASE_ST"/>
    <property type="match status" value="1"/>
</dbReference>